<dbReference type="AlphaFoldDB" id="A0A1B6I0B8"/>
<keyword evidence="1" id="KW-0479">Metal-binding</keyword>
<feature type="domain" description="C2H2-type" evidence="8">
    <location>
        <begin position="229"/>
        <end position="256"/>
    </location>
</feature>
<feature type="domain" description="C2H2-type" evidence="8">
    <location>
        <begin position="110"/>
        <end position="138"/>
    </location>
</feature>
<evidence type="ECO:0000256" key="2">
    <source>
        <dbReference type="ARBA" id="ARBA00022737"/>
    </source>
</evidence>
<feature type="domain" description="C2H2-type" evidence="8">
    <location>
        <begin position="201"/>
        <end position="228"/>
    </location>
</feature>
<feature type="compositionally biased region" description="Polar residues" evidence="7">
    <location>
        <begin position="22"/>
        <end position="41"/>
    </location>
</feature>
<name>A0A1B6I0B8_9HEMI</name>
<evidence type="ECO:0000256" key="3">
    <source>
        <dbReference type="ARBA" id="ARBA00022771"/>
    </source>
</evidence>
<dbReference type="FunFam" id="3.30.160.60:FF:000100">
    <property type="entry name" value="Zinc finger 45-like"/>
    <property type="match status" value="1"/>
</dbReference>
<dbReference type="Gene3D" id="3.30.160.60">
    <property type="entry name" value="Classic Zinc Finger"/>
    <property type="match status" value="5"/>
</dbReference>
<dbReference type="PANTHER" id="PTHR24379:SF121">
    <property type="entry name" value="C2H2-TYPE DOMAIN-CONTAINING PROTEIN"/>
    <property type="match status" value="1"/>
</dbReference>
<keyword evidence="2" id="KW-0677">Repeat</keyword>
<dbReference type="PANTHER" id="PTHR24379">
    <property type="entry name" value="KRAB AND ZINC FINGER DOMAIN-CONTAINING"/>
    <property type="match status" value="1"/>
</dbReference>
<proteinExistence type="predicted"/>
<keyword evidence="6" id="KW-0175">Coiled coil</keyword>
<dbReference type="EMBL" id="GECU01027319">
    <property type="protein sequence ID" value="JAS80387.1"/>
    <property type="molecule type" value="Transcribed_RNA"/>
</dbReference>
<evidence type="ECO:0000256" key="7">
    <source>
        <dbReference type="SAM" id="MobiDB-lite"/>
    </source>
</evidence>
<dbReference type="InterPro" id="IPR013087">
    <property type="entry name" value="Znf_C2H2_type"/>
</dbReference>
<evidence type="ECO:0000256" key="6">
    <source>
        <dbReference type="SAM" id="Coils"/>
    </source>
</evidence>
<protein>
    <recommendedName>
        <fullName evidence="8">C2H2-type domain-containing protein</fullName>
    </recommendedName>
</protein>
<keyword evidence="3 5" id="KW-0863">Zinc-finger</keyword>
<dbReference type="Pfam" id="PF00096">
    <property type="entry name" value="zf-C2H2"/>
    <property type="match status" value="5"/>
</dbReference>
<feature type="compositionally biased region" description="Basic and acidic residues" evidence="7">
    <location>
        <begin position="1"/>
        <end position="18"/>
    </location>
</feature>
<keyword evidence="4" id="KW-0862">Zinc</keyword>
<feature type="coiled-coil region" evidence="6">
    <location>
        <begin position="50"/>
        <end position="81"/>
    </location>
</feature>
<feature type="domain" description="C2H2-type" evidence="8">
    <location>
        <begin position="138"/>
        <end position="166"/>
    </location>
</feature>
<reference evidence="9" key="1">
    <citation type="submission" date="2015-11" db="EMBL/GenBank/DDBJ databases">
        <title>De novo transcriptome assembly of four potential Pierce s Disease insect vectors from Arizona vineyards.</title>
        <authorList>
            <person name="Tassone E.E."/>
        </authorList>
    </citation>
    <scope>NUCLEOTIDE SEQUENCE</scope>
</reference>
<dbReference type="GO" id="GO:0008270">
    <property type="term" value="F:zinc ion binding"/>
    <property type="evidence" value="ECO:0007669"/>
    <property type="project" value="UniProtKB-KW"/>
</dbReference>
<dbReference type="SMART" id="SM00355">
    <property type="entry name" value="ZnF_C2H2"/>
    <property type="match status" value="6"/>
</dbReference>
<evidence type="ECO:0000256" key="5">
    <source>
        <dbReference type="PROSITE-ProRule" id="PRU00042"/>
    </source>
</evidence>
<feature type="region of interest" description="Disordered" evidence="7">
    <location>
        <begin position="1"/>
        <end position="44"/>
    </location>
</feature>
<organism evidence="9">
    <name type="scientific">Homalodisca liturata</name>
    <dbReference type="NCBI Taxonomy" id="320908"/>
    <lineage>
        <taxon>Eukaryota</taxon>
        <taxon>Metazoa</taxon>
        <taxon>Ecdysozoa</taxon>
        <taxon>Arthropoda</taxon>
        <taxon>Hexapoda</taxon>
        <taxon>Insecta</taxon>
        <taxon>Pterygota</taxon>
        <taxon>Neoptera</taxon>
        <taxon>Paraneoptera</taxon>
        <taxon>Hemiptera</taxon>
        <taxon>Auchenorrhyncha</taxon>
        <taxon>Membracoidea</taxon>
        <taxon>Cicadellidae</taxon>
        <taxon>Cicadellinae</taxon>
        <taxon>Proconiini</taxon>
        <taxon>Homalodisca</taxon>
    </lineage>
</organism>
<evidence type="ECO:0000259" key="8">
    <source>
        <dbReference type="PROSITE" id="PS50157"/>
    </source>
</evidence>
<dbReference type="PROSITE" id="PS50157">
    <property type="entry name" value="ZINC_FINGER_C2H2_2"/>
    <property type="match status" value="6"/>
</dbReference>
<evidence type="ECO:0000256" key="4">
    <source>
        <dbReference type="ARBA" id="ARBA00022833"/>
    </source>
</evidence>
<gene>
    <name evidence="9" type="ORF">g.34895</name>
</gene>
<evidence type="ECO:0000256" key="1">
    <source>
        <dbReference type="ARBA" id="ARBA00022723"/>
    </source>
</evidence>
<feature type="domain" description="C2H2-type" evidence="8">
    <location>
        <begin position="171"/>
        <end position="199"/>
    </location>
</feature>
<dbReference type="PROSITE" id="PS00028">
    <property type="entry name" value="ZINC_FINGER_C2H2_1"/>
    <property type="match status" value="4"/>
</dbReference>
<evidence type="ECO:0000313" key="9">
    <source>
        <dbReference type="EMBL" id="JAS80387.1"/>
    </source>
</evidence>
<dbReference type="Pfam" id="PF13912">
    <property type="entry name" value="zf-C2H2_6"/>
    <property type="match status" value="1"/>
</dbReference>
<dbReference type="SUPFAM" id="SSF57667">
    <property type="entry name" value="beta-beta-alpha zinc fingers"/>
    <property type="match status" value="3"/>
</dbReference>
<accession>A0A1B6I0B8</accession>
<sequence length="277" mass="32713">MPLKFKTESVKDENKSDPENSVVKSEQQTRTHKSTGIQNGSGYDFGKVVSSVLNVNIKKEEEEVKKEEEKQEEKLHEQRIQCNKCKKTFCNRSKLLRHLVLHKPKELYTIACYKCNKKFPSKYHFKLHLKLSHSTNYYGCDDCGKVFKHQTSLSKHKKKIHLSIKHEAQNFTCDICGKSFIYKNSLEAHIIYGHLKEEKKYKCDICKKNFIKYSAMIRHRFRHSKIKPFTCLHCHKTFSRKYLLREHIGACNKNKETKNDIDYKKISEEYLEGISLD</sequence>
<dbReference type="InterPro" id="IPR036236">
    <property type="entry name" value="Znf_C2H2_sf"/>
</dbReference>
<feature type="domain" description="C2H2-type" evidence="8">
    <location>
        <begin position="80"/>
        <end position="107"/>
    </location>
</feature>